<proteinExistence type="predicted"/>
<dbReference type="SUPFAM" id="SSF52402">
    <property type="entry name" value="Adenine nucleotide alpha hydrolases-like"/>
    <property type="match status" value="1"/>
</dbReference>
<dbReference type="EC" id="2.7.7.2" evidence="2"/>
<evidence type="ECO:0000256" key="8">
    <source>
        <dbReference type="ARBA" id="ARBA00022827"/>
    </source>
</evidence>
<reference evidence="14" key="2">
    <citation type="journal article" date="2024" name="Plant">
        <title>Genomic evolution and insights into agronomic trait innovations of Sesamum species.</title>
        <authorList>
            <person name="Miao H."/>
            <person name="Wang L."/>
            <person name="Qu L."/>
            <person name="Liu H."/>
            <person name="Sun Y."/>
            <person name="Le M."/>
            <person name="Wang Q."/>
            <person name="Wei S."/>
            <person name="Zheng Y."/>
            <person name="Lin W."/>
            <person name="Duan Y."/>
            <person name="Cao H."/>
            <person name="Xiong S."/>
            <person name="Wang X."/>
            <person name="Wei L."/>
            <person name="Li C."/>
            <person name="Ma Q."/>
            <person name="Ju M."/>
            <person name="Zhao R."/>
            <person name="Li G."/>
            <person name="Mu C."/>
            <person name="Tian Q."/>
            <person name="Mei H."/>
            <person name="Zhang T."/>
            <person name="Gao T."/>
            <person name="Zhang H."/>
        </authorList>
    </citation>
    <scope>NUCLEOTIDE SEQUENCE</scope>
    <source>
        <tissue evidence="14">Leaf</tissue>
    </source>
</reference>
<name>A0AAW2NP19_SESRA</name>
<organism evidence="14">
    <name type="scientific">Sesamum radiatum</name>
    <name type="common">Black benniseed</name>
    <dbReference type="NCBI Taxonomy" id="300843"/>
    <lineage>
        <taxon>Eukaryota</taxon>
        <taxon>Viridiplantae</taxon>
        <taxon>Streptophyta</taxon>
        <taxon>Embryophyta</taxon>
        <taxon>Tracheophyta</taxon>
        <taxon>Spermatophyta</taxon>
        <taxon>Magnoliopsida</taxon>
        <taxon>eudicotyledons</taxon>
        <taxon>Gunneridae</taxon>
        <taxon>Pentapetalae</taxon>
        <taxon>asterids</taxon>
        <taxon>lamiids</taxon>
        <taxon>Lamiales</taxon>
        <taxon>Pedaliaceae</taxon>
        <taxon>Sesamum</taxon>
    </lineage>
</organism>
<accession>A0AAW2NP19</accession>
<evidence type="ECO:0000313" key="14">
    <source>
        <dbReference type="EMBL" id="KAL0344665.1"/>
    </source>
</evidence>
<dbReference type="PANTHER" id="PTHR23293:SF9">
    <property type="entry name" value="FAD SYNTHASE"/>
    <property type="match status" value="1"/>
</dbReference>
<dbReference type="GO" id="GO:0003919">
    <property type="term" value="F:FMN adenylyltransferase activity"/>
    <property type="evidence" value="ECO:0007669"/>
    <property type="project" value="UniProtKB-EC"/>
</dbReference>
<dbReference type="AlphaFoldDB" id="A0AAW2NP19"/>
<dbReference type="SMART" id="SM00852">
    <property type="entry name" value="MoCF_biosynth"/>
    <property type="match status" value="1"/>
</dbReference>
<evidence type="ECO:0000256" key="2">
    <source>
        <dbReference type="ARBA" id="ARBA00012393"/>
    </source>
</evidence>
<dbReference type="Pfam" id="PF00994">
    <property type="entry name" value="MoCF_biosynth"/>
    <property type="match status" value="1"/>
</dbReference>
<evidence type="ECO:0000256" key="9">
    <source>
        <dbReference type="ARBA" id="ARBA00022840"/>
    </source>
</evidence>
<dbReference type="Pfam" id="PF01507">
    <property type="entry name" value="PAPS_reduct"/>
    <property type="match status" value="1"/>
</dbReference>
<evidence type="ECO:0000256" key="11">
    <source>
        <dbReference type="ARBA" id="ARBA00031871"/>
    </source>
</evidence>
<keyword evidence="5" id="KW-0808">Transferase</keyword>
<evidence type="ECO:0000256" key="6">
    <source>
        <dbReference type="ARBA" id="ARBA00022695"/>
    </source>
</evidence>
<dbReference type="InterPro" id="IPR036425">
    <property type="entry name" value="MoaB/Mog-like_dom_sf"/>
</dbReference>
<dbReference type="InterPro" id="IPR014729">
    <property type="entry name" value="Rossmann-like_a/b/a_fold"/>
</dbReference>
<evidence type="ECO:0000256" key="10">
    <source>
        <dbReference type="ARBA" id="ARBA00031145"/>
    </source>
</evidence>
<dbReference type="Gene3D" id="3.40.980.10">
    <property type="entry name" value="MoaB/Mog-like domain"/>
    <property type="match status" value="1"/>
</dbReference>
<keyword evidence="4" id="KW-0288">FMN</keyword>
<sequence>MEIHKAIRESDDIRLKTKYNNAIYVIQRALALYSAEEVAFSFNGGKDSTVLLHLLRAGYYLHQAGTNLSTRDPVNDEITFPIRTIYFESSSVFPEINSFTYDTAFAYKLQMDIIRLDFKSGLEALLKDKPIRAIFLGVRIGDPTAVGQEQFSPSSPGWPPFMRVNPILDWSYRDVWAFLLTCKVQYCSLYDQGYTSIGSIHDTVPNALLCHTKTDNSEEKYKPAYLLPDGRLERAGRVKKLTSQPLNAVSNGVNHEESHWKSMSTASVIAVGDEILSGTVEDRVGSVLCRKLHSIGWAVSHVSITRNDIDSVADEVDRQKSTNDMVFIYGGVGPLPSDVTVAGIAKAFGVRMAPDEEFEEYLRHLIGERCTGDRNEMAQLPEGITELMHHDKLRVPLIKCRNVIILTATNVAELEKEWDCLIELMKSNELLVMTEPFVSKRLATTLSDDEARIRAAAEALCKKFHPGAFSEVD</sequence>
<evidence type="ECO:0000256" key="1">
    <source>
        <dbReference type="ARBA" id="ARBA00004726"/>
    </source>
</evidence>
<dbReference type="InterPro" id="IPR002500">
    <property type="entry name" value="PAPS_reduct_dom"/>
</dbReference>
<feature type="domain" description="MoaB/Mog" evidence="13">
    <location>
        <begin position="267"/>
        <end position="428"/>
    </location>
</feature>
<comment type="catalytic activity">
    <reaction evidence="12">
        <text>FMN + ATP + H(+) = FAD + diphosphate</text>
        <dbReference type="Rhea" id="RHEA:17237"/>
        <dbReference type="ChEBI" id="CHEBI:15378"/>
        <dbReference type="ChEBI" id="CHEBI:30616"/>
        <dbReference type="ChEBI" id="CHEBI:33019"/>
        <dbReference type="ChEBI" id="CHEBI:57692"/>
        <dbReference type="ChEBI" id="CHEBI:58210"/>
        <dbReference type="EC" id="2.7.7.2"/>
    </reaction>
</comment>
<reference evidence="14" key="1">
    <citation type="submission" date="2020-06" db="EMBL/GenBank/DDBJ databases">
        <authorList>
            <person name="Li T."/>
            <person name="Hu X."/>
            <person name="Zhang T."/>
            <person name="Song X."/>
            <person name="Zhang H."/>
            <person name="Dai N."/>
            <person name="Sheng W."/>
            <person name="Hou X."/>
            <person name="Wei L."/>
        </authorList>
    </citation>
    <scope>NUCLEOTIDE SEQUENCE</scope>
    <source>
        <strain evidence="14">G02</strain>
        <tissue evidence="14">Leaf</tissue>
    </source>
</reference>
<dbReference type="GO" id="GO:0006747">
    <property type="term" value="P:FAD biosynthetic process"/>
    <property type="evidence" value="ECO:0007669"/>
    <property type="project" value="TreeGrafter"/>
</dbReference>
<dbReference type="Gene3D" id="3.40.50.620">
    <property type="entry name" value="HUPs"/>
    <property type="match status" value="1"/>
</dbReference>
<keyword evidence="6" id="KW-0548">Nucleotidyltransferase</keyword>
<evidence type="ECO:0000256" key="4">
    <source>
        <dbReference type="ARBA" id="ARBA00022643"/>
    </source>
</evidence>
<keyword evidence="9" id="KW-0067">ATP-binding</keyword>
<comment type="pathway">
    <text evidence="1">Cofactor biosynthesis; FAD biosynthesis; FAD from FMN: step 1/1.</text>
</comment>
<evidence type="ECO:0000256" key="3">
    <source>
        <dbReference type="ARBA" id="ARBA00022630"/>
    </source>
</evidence>
<dbReference type="CDD" id="cd23948">
    <property type="entry name" value="FAD_synthase"/>
    <property type="match status" value="1"/>
</dbReference>
<keyword evidence="7" id="KW-0547">Nucleotide-binding</keyword>
<evidence type="ECO:0000256" key="5">
    <source>
        <dbReference type="ARBA" id="ARBA00022679"/>
    </source>
</evidence>
<evidence type="ECO:0000256" key="7">
    <source>
        <dbReference type="ARBA" id="ARBA00022741"/>
    </source>
</evidence>
<dbReference type="PANTHER" id="PTHR23293">
    <property type="entry name" value="FAD SYNTHETASE-RELATED FMN ADENYLYLTRANSFERASE"/>
    <property type="match status" value="1"/>
</dbReference>
<keyword evidence="8" id="KW-0274">FAD</keyword>
<keyword evidence="3" id="KW-0285">Flavoprotein</keyword>
<comment type="caution">
    <text evidence="14">The sequence shown here is derived from an EMBL/GenBank/DDBJ whole genome shotgun (WGS) entry which is preliminary data.</text>
</comment>
<dbReference type="SUPFAM" id="SSF53218">
    <property type="entry name" value="Molybdenum cofactor biosynthesis proteins"/>
    <property type="match status" value="1"/>
</dbReference>
<evidence type="ECO:0000256" key="12">
    <source>
        <dbReference type="ARBA" id="ARBA00049494"/>
    </source>
</evidence>
<gene>
    <name evidence="14" type="ORF">Sradi_4297800</name>
</gene>
<evidence type="ECO:0000259" key="13">
    <source>
        <dbReference type="SMART" id="SM00852"/>
    </source>
</evidence>
<dbReference type="InterPro" id="IPR001453">
    <property type="entry name" value="MoaB/Mog_dom"/>
</dbReference>
<dbReference type="EMBL" id="JACGWJ010000019">
    <property type="protein sequence ID" value="KAL0344665.1"/>
    <property type="molecule type" value="Genomic_DNA"/>
</dbReference>
<dbReference type="FunFam" id="3.40.980.10:FF:000010">
    <property type="entry name" value="Phosphoadenosine phosphosulfate reductase family protein"/>
    <property type="match status" value="1"/>
</dbReference>
<dbReference type="FunFam" id="3.40.50.620:FF:000135">
    <property type="entry name" value="Phosphoadenosine phosphosulfate reductase family protein"/>
    <property type="match status" value="1"/>
</dbReference>
<protein>
    <recommendedName>
        <fullName evidence="2">FAD synthase</fullName>
        <ecNumber evidence="2">2.7.7.2</ecNumber>
    </recommendedName>
    <alternativeName>
        <fullName evidence="10">FAD pyrophosphorylase</fullName>
    </alternativeName>
    <alternativeName>
        <fullName evidence="11">FMN adenylyltransferase</fullName>
    </alternativeName>
</protein>
<dbReference type="GO" id="GO:0005524">
    <property type="term" value="F:ATP binding"/>
    <property type="evidence" value="ECO:0007669"/>
    <property type="project" value="UniProtKB-KW"/>
</dbReference>